<dbReference type="InterPro" id="IPR011032">
    <property type="entry name" value="GroES-like_sf"/>
</dbReference>
<protein>
    <submittedName>
        <fullName evidence="8">Putative D-xylulose reductase</fullName>
        <ecNumber evidence="8">1.1.1.9</ecNumber>
    </submittedName>
</protein>
<dbReference type="SUPFAM" id="SSF51735">
    <property type="entry name" value="NAD(P)-binding Rossmann-fold domains"/>
    <property type="match status" value="1"/>
</dbReference>
<dbReference type="AlphaFoldDB" id="A0A212L9H5"/>
<dbReference type="Gene3D" id="3.40.50.720">
    <property type="entry name" value="NAD(P)-binding Rossmann-like Domain"/>
    <property type="match status" value="1"/>
</dbReference>
<evidence type="ECO:0000256" key="6">
    <source>
        <dbReference type="RuleBase" id="RU361277"/>
    </source>
</evidence>
<reference evidence="8" key="1">
    <citation type="submission" date="2016-08" db="EMBL/GenBank/DDBJ databases">
        <authorList>
            <person name="Seilhamer J.J."/>
        </authorList>
    </citation>
    <scope>NUCLEOTIDE SEQUENCE</scope>
    <source>
        <strain evidence="8">86</strain>
    </source>
</reference>
<proteinExistence type="inferred from homology"/>
<evidence type="ECO:0000256" key="4">
    <source>
        <dbReference type="ARBA" id="ARBA00022833"/>
    </source>
</evidence>
<dbReference type="Gene3D" id="3.90.180.10">
    <property type="entry name" value="Medium-chain alcohol dehydrogenases, catalytic domain"/>
    <property type="match status" value="1"/>
</dbReference>
<comment type="similarity">
    <text evidence="2 6">Belongs to the zinc-containing alcohol dehydrogenase family.</text>
</comment>
<organism evidence="8">
    <name type="scientific">uncultured Pleomorphomonas sp</name>
    <dbReference type="NCBI Taxonomy" id="442121"/>
    <lineage>
        <taxon>Bacteria</taxon>
        <taxon>Pseudomonadati</taxon>
        <taxon>Pseudomonadota</taxon>
        <taxon>Alphaproteobacteria</taxon>
        <taxon>Hyphomicrobiales</taxon>
        <taxon>Pleomorphomonadaceae</taxon>
        <taxon>Pleomorphomonas</taxon>
        <taxon>environmental samples</taxon>
    </lineage>
</organism>
<dbReference type="PANTHER" id="PTHR43161">
    <property type="entry name" value="SORBITOL DEHYDROGENASE"/>
    <property type="match status" value="1"/>
</dbReference>
<name>A0A212L9H5_9HYPH</name>
<accession>A0A212L9H5</accession>
<dbReference type="EMBL" id="FMJD01000005">
    <property type="protein sequence ID" value="SCM74160.1"/>
    <property type="molecule type" value="Genomic_DNA"/>
</dbReference>
<dbReference type="GO" id="GO:0046526">
    <property type="term" value="F:D-xylulose reductase activity"/>
    <property type="evidence" value="ECO:0007669"/>
    <property type="project" value="UniProtKB-EC"/>
</dbReference>
<keyword evidence="5 8" id="KW-0560">Oxidoreductase</keyword>
<dbReference type="InterPro" id="IPR013149">
    <property type="entry name" value="ADH-like_C"/>
</dbReference>
<evidence type="ECO:0000313" key="8">
    <source>
        <dbReference type="EMBL" id="SCM74160.1"/>
    </source>
</evidence>
<dbReference type="InterPro" id="IPR002328">
    <property type="entry name" value="ADH_Zn_CS"/>
</dbReference>
<comment type="cofactor">
    <cofactor evidence="1 6">
        <name>Zn(2+)</name>
        <dbReference type="ChEBI" id="CHEBI:29105"/>
    </cofactor>
</comment>
<dbReference type="InterPro" id="IPR045306">
    <property type="entry name" value="SDH-like"/>
</dbReference>
<gene>
    <name evidence="8" type="ORF">KL86PLE_130110</name>
</gene>
<dbReference type="RefSeq" id="WP_288199672.1">
    <property type="nucleotide sequence ID" value="NZ_LT608334.1"/>
</dbReference>
<dbReference type="Pfam" id="PF00107">
    <property type="entry name" value="ADH_zinc_N"/>
    <property type="match status" value="1"/>
</dbReference>
<evidence type="ECO:0000256" key="1">
    <source>
        <dbReference type="ARBA" id="ARBA00001947"/>
    </source>
</evidence>
<dbReference type="SUPFAM" id="SSF50129">
    <property type="entry name" value="GroES-like"/>
    <property type="match status" value="1"/>
</dbReference>
<dbReference type="Pfam" id="PF08240">
    <property type="entry name" value="ADH_N"/>
    <property type="match status" value="1"/>
</dbReference>
<evidence type="ECO:0000256" key="5">
    <source>
        <dbReference type="ARBA" id="ARBA00023002"/>
    </source>
</evidence>
<dbReference type="PANTHER" id="PTHR43161:SF9">
    <property type="entry name" value="SORBITOL DEHYDROGENASE"/>
    <property type="match status" value="1"/>
</dbReference>
<dbReference type="EC" id="1.1.1.9" evidence="8"/>
<feature type="domain" description="Enoyl reductase (ER)" evidence="7">
    <location>
        <begin position="7"/>
        <end position="339"/>
    </location>
</feature>
<evidence type="ECO:0000256" key="2">
    <source>
        <dbReference type="ARBA" id="ARBA00008072"/>
    </source>
</evidence>
<dbReference type="InterPro" id="IPR013154">
    <property type="entry name" value="ADH-like_N"/>
</dbReference>
<dbReference type="InterPro" id="IPR036291">
    <property type="entry name" value="NAD(P)-bd_dom_sf"/>
</dbReference>
<evidence type="ECO:0000259" key="7">
    <source>
        <dbReference type="SMART" id="SM00829"/>
    </source>
</evidence>
<dbReference type="CDD" id="cd05285">
    <property type="entry name" value="sorbitol_DH"/>
    <property type="match status" value="1"/>
</dbReference>
<evidence type="ECO:0000256" key="3">
    <source>
        <dbReference type="ARBA" id="ARBA00022723"/>
    </source>
</evidence>
<keyword evidence="4 6" id="KW-0862">Zinc</keyword>
<sequence>MKALYLEAIRQLRIRDYREEMILGDEDVEVEIKRVGICGSDVHYFTHGRIGNFVVNEPMVLGHEAAGIVKRVGRTVAHLNVGDRVCMEPGIPDFKSRATLIGKYNLDPNLTFWATPPVHGCLRETVIHPAILTFKLPDHLSFEEGAMIEPLAIGMQVATMAAFKPGDVGLVYGAGTIGLMCAISAIAGGCSKVLITDVIDKKLEVARRFDGLVPVNVAREDLGAVLASHTGGWGADVVMEASGSDKVYPGFIDHCCLGGKMVIAGIPNQAVPIEIAEMLKKEVSLVAINRYCNVYQRAINLVAAGQIDVKQLIGRIFPFEESIAAYDYVAAGGSGEIKVQIAFD</sequence>
<dbReference type="InterPro" id="IPR020843">
    <property type="entry name" value="ER"/>
</dbReference>
<dbReference type="SMART" id="SM00829">
    <property type="entry name" value="PKS_ER"/>
    <property type="match status" value="1"/>
</dbReference>
<dbReference type="PROSITE" id="PS00059">
    <property type="entry name" value="ADH_ZINC"/>
    <property type="match status" value="1"/>
</dbReference>
<keyword evidence="3 6" id="KW-0479">Metal-binding</keyword>
<dbReference type="GO" id="GO:0008270">
    <property type="term" value="F:zinc ion binding"/>
    <property type="evidence" value="ECO:0007669"/>
    <property type="project" value="InterPro"/>
</dbReference>